<organism evidence="1 2">
    <name type="scientific">Sphingobacterium spiritivorum ATCC 33861</name>
    <dbReference type="NCBI Taxonomy" id="525373"/>
    <lineage>
        <taxon>Bacteria</taxon>
        <taxon>Pseudomonadati</taxon>
        <taxon>Bacteroidota</taxon>
        <taxon>Sphingobacteriia</taxon>
        <taxon>Sphingobacteriales</taxon>
        <taxon>Sphingobacteriaceae</taxon>
        <taxon>Sphingobacterium</taxon>
    </lineage>
</organism>
<dbReference type="eggNOG" id="COG1403">
    <property type="taxonomic scope" value="Bacteria"/>
</dbReference>
<keyword evidence="2" id="KW-1185">Reference proteome</keyword>
<evidence type="ECO:0000313" key="1">
    <source>
        <dbReference type="EMBL" id="EFK60140.1"/>
    </source>
</evidence>
<dbReference type="AlphaFoldDB" id="D7VGG5"/>
<dbReference type="RefSeq" id="WP_003002027.1">
    <property type="nucleotide sequence ID" value="NZ_GL379778.1"/>
</dbReference>
<dbReference type="HOGENOM" id="CLU_969402_0_0_10"/>
<dbReference type="OrthoDB" id="5918473at2"/>
<sequence length="302" mass="34815">MRFVIKREEDKTDRLASDETYRALLEITNTRNKDLITDTIYREAYDHPDGKRSRVEDHLSIAYHNKCAYCERICKADIEHYRPKKGVKEDGSHPGYYWLCYEWTNLIPSCITCNREGAKHNKFPVIGPRVSAPVLLVDGSINLALSKAGVDPLLSERPYLLHPEVDHPEDYFEFEIDPNGEGIKIVGIDGEGRGNATIEICLLNRLEVKLDRVERVINDFKDAINALFVKLENGNIDDNQLADRINEHIDLLYIRSQQENRNHTYLSKYIVASDQNFEKIVLPFLPDRTRAIILAAFRAYIP</sequence>
<comment type="caution">
    <text evidence="1">The sequence shown here is derived from an EMBL/GenBank/DDBJ whole genome shotgun (WGS) entry which is preliminary data.</text>
</comment>
<dbReference type="EMBL" id="ACHA02000001">
    <property type="protein sequence ID" value="EFK60140.1"/>
    <property type="molecule type" value="Genomic_DNA"/>
</dbReference>
<dbReference type="Gene3D" id="1.10.30.50">
    <property type="match status" value="1"/>
</dbReference>
<accession>D7VGG5</accession>
<dbReference type="Proteomes" id="UP000006258">
    <property type="component" value="Unassembled WGS sequence"/>
</dbReference>
<dbReference type="STRING" id="525373.HMPREF0766_10084"/>
<proteinExistence type="predicted"/>
<evidence type="ECO:0000313" key="2">
    <source>
        <dbReference type="Proteomes" id="UP000006258"/>
    </source>
</evidence>
<reference evidence="1" key="1">
    <citation type="submission" date="2010-07" db="EMBL/GenBank/DDBJ databases">
        <authorList>
            <person name="Muzny D."/>
            <person name="Qin X."/>
            <person name="Buhay C."/>
            <person name="Dugan-Rocha S."/>
            <person name="Ding Y."/>
            <person name="Chen G."/>
            <person name="Hawes A."/>
            <person name="Holder M."/>
            <person name="Jhangiani S."/>
            <person name="Johnson A."/>
            <person name="Khan Z."/>
            <person name="Li Z."/>
            <person name="Liu W."/>
            <person name="Liu X."/>
            <person name="Perez L."/>
            <person name="Shen H."/>
            <person name="Wang Q."/>
            <person name="Watt J."/>
            <person name="Xi L."/>
            <person name="Xin Y."/>
            <person name="Zhou J."/>
            <person name="Deng J."/>
            <person name="Jiang H."/>
            <person name="Liu Y."/>
            <person name="Qu J."/>
            <person name="Song X.-Z."/>
            <person name="Zhang L."/>
            <person name="Villasana D."/>
            <person name="Johnson A."/>
            <person name="Liu J."/>
            <person name="Liyanage D."/>
            <person name="Lorensuhewa L."/>
            <person name="Robinson T."/>
            <person name="Song A."/>
            <person name="Song B.-B."/>
            <person name="Dinh H."/>
            <person name="Thornton R."/>
            <person name="Coyle M."/>
            <person name="Francisco L."/>
            <person name="Jackson L."/>
            <person name="Javaid M."/>
            <person name="Korchina V."/>
            <person name="Kovar C."/>
            <person name="Mata R."/>
            <person name="Mathew T."/>
            <person name="Ngo R."/>
            <person name="Nguyen L."/>
            <person name="Nguyen N."/>
            <person name="Okwuonu G."/>
            <person name="Ongeri F."/>
            <person name="Pham C."/>
            <person name="Simmons D."/>
            <person name="Wilczek-Boney K."/>
            <person name="Hale W."/>
            <person name="Jakkamsetti A."/>
            <person name="Pham P."/>
            <person name="Ruth R."/>
            <person name="San Lucas F."/>
            <person name="Warren J."/>
            <person name="Zhang J."/>
            <person name="Zhao Z."/>
            <person name="Zhou C."/>
            <person name="Zhu D."/>
            <person name="Lee S."/>
            <person name="Bess C."/>
            <person name="Blankenburg K."/>
            <person name="Forbes L."/>
            <person name="Fu Q."/>
            <person name="Gubbala S."/>
            <person name="Hirani K."/>
            <person name="Jayaseelan J.C."/>
            <person name="Lara F."/>
            <person name="Munidasa M."/>
            <person name="Palculict T."/>
            <person name="Patil S."/>
            <person name="Pu L.-L."/>
            <person name="Saada N."/>
            <person name="Tang L."/>
            <person name="Weissenberger G."/>
            <person name="Zhu Y."/>
            <person name="Hemphill L."/>
            <person name="Shang Y."/>
            <person name="Youmans B."/>
            <person name="Ayvaz T."/>
            <person name="Ross M."/>
            <person name="Santibanez J."/>
            <person name="Aqrawi P."/>
            <person name="Gross S."/>
            <person name="Joshi V."/>
            <person name="Fowler G."/>
            <person name="Nazareth L."/>
            <person name="Reid J."/>
            <person name="Worley K."/>
            <person name="Petrosino J."/>
            <person name="Highlander S."/>
            <person name="Gibbs R."/>
        </authorList>
    </citation>
    <scope>NUCLEOTIDE SEQUENCE [LARGE SCALE GENOMIC DNA]</scope>
    <source>
        <strain evidence="1">ATCC 33861</strain>
    </source>
</reference>
<name>D7VGG5_SPHSI</name>
<dbReference type="GeneID" id="95430451"/>
<gene>
    <name evidence="1" type="ORF">HMPREF0766_10084</name>
</gene>
<protein>
    <submittedName>
        <fullName evidence="1">TIGR02646 family protein</fullName>
    </submittedName>
</protein>